<dbReference type="Proteomes" id="UP000247483">
    <property type="component" value="Unassembled WGS sequence"/>
</dbReference>
<evidence type="ECO:0000313" key="3">
    <source>
        <dbReference type="Proteomes" id="UP000247483"/>
    </source>
</evidence>
<dbReference type="RefSeq" id="WP_110423609.1">
    <property type="nucleotide sequence ID" value="NZ_QGLP01000005.1"/>
</dbReference>
<dbReference type="Gene3D" id="3.10.450.50">
    <property type="match status" value="1"/>
</dbReference>
<proteinExistence type="predicted"/>
<organism evidence="2 3">
    <name type="scientific">Gilliamella apicola</name>
    <dbReference type="NCBI Taxonomy" id="1196095"/>
    <lineage>
        <taxon>Bacteria</taxon>
        <taxon>Pseudomonadati</taxon>
        <taxon>Pseudomonadota</taxon>
        <taxon>Gammaproteobacteria</taxon>
        <taxon>Orbales</taxon>
        <taxon>Orbaceae</taxon>
        <taxon>Gilliamella</taxon>
    </lineage>
</organism>
<evidence type="ECO:0000259" key="1">
    <source>
        <dbReference type="Pfam" id="PF12680"/>
    </source>
</evidence>
<feature type="domain" description="SnoaL-like" evidence="1">
    <location>
        <begin position="7"/>
        <end position="91"/>
    </location>
</feature>
<dbReference type="InterPro" id="IPR037401">
    <property type="entry name" value="SnoaL-like"/>
</dbReference>
<reference evidence="2 3" key="1">
    <citation type="submission" date="2018-05" db="EMBL/GenBank/DDBJ databases">
        <title>Reference genomes for bee gut microbiota database.</title>
        <authorList>
            <person name="Ellegaard K.M."/>
        </authorList>
    </citation>
    <scope>NUCLEOTIDE SEQUENCE [LARGE SCALE GENOMIC DNA]</scope>
    <source>
        <strain evidence="2 3">ESL0177</strain>
    </source>
</reference>
<protein>
    <recommendedName>
        <fullName evidence="1">SnoaL-like domain-containing protein</fullName>
    </recommendedName>
</protein>
<dbReference type="AlphaFoldDB" id="A0A2V4DVN7"/>
<dbReference type="Pfam" id="PF12680">
    <property type="entry name" value="SnoaL_2"/>
    <property type="match status" value="1"/>
</dbReference>
<dbReference type="EMBL" id="QGLP01000005">
    <property type="protein sequence ID" value="PXZ04283.1"/>
    <property type="molecule type" value="Genomic_DNA"/>
</dbReference>
<sequence>MSTYLLNGEIDKIPEYVIEDYIQHNPKVETGREAFINFFRGFLQLKPKFEIINMCSEGDMVYLFHKCTLADGSVNKVCDIFRVENHKIVEHWDVIERGVEKIQSINKNGIF</sequence>
<name>A0A2V4DVN7_9GAMM</name>
<evidence type="ECO:0000313" key="2">
    <source>
        <dbReference type="EMBL" id="PXZ04283.1"/>
    </source>
</evidence>
<accession>A0A2V4DVN7</accession>
<dbReference type="SUPFAM" id="SSF54427">
    <property type="entry name" value="NTF2-like"/>
    <property type="match status" value="1"/>
</dbReference>
<comment type="caution">
    <text evidence="2">The sequence shown here is derived from an EMBL/GenBank/DDBJ whole genome shotgun (WGS) entry which is preliminary data.</text>
</comment>
<dbReference type="InterPro" id="IPR032710">
    <property type="entry name" value="NTF2-like_dom_sf"/>
</dbReference>
<gene>
    <name evidence="2" type="ORF">DKK79_07940</name>
</gene>